<evidence type="ECO:0000313" key="2">
    <source>
        <dbReference type="Proteomes" id="UP000008068"/>
    </source>
</evidence>
<gene>
    <name evidence="1" type="ORF">CAEBREN_19940</name>
</gene>
<protein>
    <submittedName>
        <fullName evidence="1">Uncharacterized protein</fullName>
    </submittedName>
</protein>
<proteinExistence type="predicted"/>
<dbReference type="AlphaFoldDB" id="G0PAU6"/>
<keyword evidence="2" id="KW-1185">Reference proteome</keyword>
<dbReference type="HOGENOM" id="CLU_1950685_0_0_1"/>
<name>G0PAU6_CAEBE</name>
<organism evidence="2">
    <name type="scientific">Caenorhabditis brenneri</name>
    <name type="common">Nematode worm</name>
    <dbReference type="NCBI Taxonomy" id="135651"/>
    <lineage>
        <taxon>Eukaryota</taxon>
        <taxon>Metazoa</taxon>
        <taxon>Ecdysozoa</taxon>
        <taxon>Nematoda</taxon>
        <taxon>Chromadorea</taxon>
        <taxon>Rhabditida</taxon>
        <taxon>Rhabditina</taxon>
        <taxon>Rhabditomorpha</taxon>
        <taxon>Rhabditoidea</taxon>
        <taxon>Rhabditidae</taxon>
        <taxon>Peloderinae</taxon>
        <taxon>Caenorhabditis</taxon>
    </lineage>
</organism>
<dbReference type="InParanoid" id="G0PAU6"/>
<sequence>MGSWHTLVDYLICELFPHSTHNAAMKDALLLRQGNRAAKTIGMRYVSVAHFDRLKEECEIRERLELLKDETTDVLAKSIGLTVQKTKSCGKCHEIMGRRIMQVMLPGYCKNYSDSQNRSELDCSCQSEF</sequence>
<accession>G0PAU6</accession>
<dbReference type="EMBL" id="GL380190">
    <property type="protein sequence ID" value="EGT50008.1"/>
    <property type="molecule type" value="Genomic_DNA"/>
</dbReference>
<reference evidence="2" key="1">
    <citation type="submission" date="2011-07" db="EMBL/GenBank/DDBJ databases">
        <authorList>
            <consortium name="Caenorhabditis brenneri Sequencing and Analysis Consortium"/>
            <person name="Wilson R.K."/>
        </authorList>
    </citation>
    <scope>NUCLEOTIDE SEQUENCE [LARGE SCALE GENOMIC DNA]</scope>
    <source>
        <strain evidence="2">PB2801</strain>
    </source>
</reference>
<evidence type="ECO:0000313" key="1">
    <source>
        <dbReference type="EMBL" id="EGT50008.1"/>
    </source>
</evidence>
<dbReference type="Proteomes" id="UP000008068">
    <property type="component" value="Unassembled WGS sequence"/>
</dbReference>